<dbReference type="SUPFAM" id="SSF56784">
    <property type="entry name" value="HAD-like"/>
    <property type="match status" value="1"/>
</dbReference>
<dbReference type="NCBIfam" id="TIGR01489">
    <property type="entry name" value="DKMTPPase-SF"/>
    <property type="match status" value="1"/>
</dbReference>
<dbReference type="GO" id="GO:0005737">
    <property type="term" value="C:cytoplasm"/>
    <property type="evidence" value="ECO:0000318"/>
    <property type="project" value="GO_Central"/>
</dbReference>
<accession>B9TPT8</accession>
<evidence type="ECO:0000313" key="3">
    <source>
        <dbReference type="Proteomes" id="UP000008311"/>
    </source>
</evidence>
<organism evidence="2 3">
    <name type="scientific">Ricinus communis</name>
    <name type="common">Castor bean</name>
    <dbReference type="NCBI Taxonomy" id="3988"/>
    <lineage>
        <taxon>Eukaryota</taxon>
        <taxon>Viridiplantae</taxon>
        <taxon>Streptophyta</taxon>
        <taxon>Embryophyta</taxon>
        <taxon>Tracheophyta</taxon>
        <taxon>Spermatophyta</taxon>
        <taxon>Magnoliopsida</taxon>
        <taxon>eudicotyledons</taxon>
        <taxon>Gunneridae</taxon>
        <taxon>Pentapetalae</taxon>
        <taxon>rosids</taxon>
        <taxon>fabids</taxon>
        <taxon>Malpighiales</taxon>
        <taxon>Euphorbiaceae</taxon>
        <taxon>Acalyphoideae</taxon>
        <taxon>Acalypheae</taxon>
        <taxon>Ricinus</taxon>
    </lineage>
</organism>
<dbReference type="InParanoid" id="B9TPT8"/>
<dbReference type="PANTHER" id="PTHR28181">
    <property type="entry name" value="UPF0655 PROTEIN YCR015C"/>
    <property type="match status" value="1"/>
</dbReference>
<dbReference type="NCBIfam" id="TIGR01488">
    <property type="entry name" value="HAD-SF-IB"/>
    <property type="match status" value="1"/>
</dbReference>
<evidence type="ECO:0000313" key="2">
    <source>
        <dbReference type="EMBL" id="EEF22126.1"/>
    </source>
</evidence>
<reference evidence="3" key="1">
    <citation type="journal article" date="2010" name="Nat. Biotechnol.">
        <title>Draft genome sequence of the oilseed species Ricinus communis.</title>
        <authorList>
            <person name="Chan A.P."/>
            <person name="Crabtree J."/>
            <person name="Zhao Q."/>
            <person name="Lorenzi H."/>
            <person name="Orvis J."/>
            <person name="Puiu D."/>
            <person name="Melake-Berhan A."/>
            <person name="Jones K.M."/>
            <person name="Redman J."/>
            <person name="Chen G."/>
            <person name="Cahoon E.B."/>
            <person name="Gedil M."/>
            <person name="Stanke M."/>
            <person name="Haas B.J."/>
            <person name="Wortman J.R."/>
            <person name="Fraser-Liggett C.M."/>
            <person name="Ravel J."/>
            <person name="Rabinowicz P.D."/>
        </authorList>
    </citation>
    <scope>NUCLEOTIDE SEQUENCE [LARGE SCALE GENOMIC DNA]</scope>
    <source>
        <strain evidence="3">cv. Hale</strain>
    </source>
</reference>
<sequence length="226" mass="25207">MEAMMLFIVDFDGTISKRDTIDALLEKFADDRWQQYEQDWLAGKIDAVECMSSQLALVKADNIALESFFRSIELDGSFRHFYAFAKPFAHIVIASDGLDHAIKVSMQHGNFPELPIFANRLQFDPQGIKMTFPNRQPDCAGGNGNCKCAVARAQQAFPAEKVVLIGDGKSDACLAKKADVVFAKGSLVQHCLKHDIPFIPFSTFDDVLATIKTWPECHVHFSHHTA</sequence>
<protein>
    <submittedName>
        <fullName evidence="2">2-hydroxy-3-keto-5-methylthiopentenyl-1-phosphate phosphatase, putative</fullName>
    </submittedName>
</protein>
<proteinExistence type="predicted"/>
<dbReference type="Gene3D" id="3.90.1470.20">
    <property type="match status" value="1"/>
</dbReference>
<keyword evidence="1" id="KW-0378">Hydrolase</keyword>
<dbReference type="Proteomes" id="UP000008311">
    <property type="component" value="Unassembled WGS sequence"/>
</dbReference>
<dbReference type="GO" id="GO:0008253">
    <property type="term" value="F:5'-nucleotidase activity"/>
    <property type="evidence" value="ECO:0000318"/>
    <property type="project" value="GO_Central"/>
</dbReference>
<dbReference type="STRING" id="3988.B9TPT8"/>
<gene>
    <name evidence="2" type="ORF">RCOM_2008080</name>
</gene>
<dbReference type="InterPro" id="IPR023214">
    <property type="entry name" value="HAD_sf"/>
</dbReference>
<dbReference type="InterPro" id="IPR006384">
    <property type="entry name" value="HAD_hydro_PyrdxlP_Pase-like"/>
</dbReference>
<dbReference type="InterPro" id="IPR050849">
    <property type="entry name" value="HAD-like_hydrolase_phosphatase"/>
</dbReference>
<name>B9TPT8_RICCO</name>
<dbReference type="InterPro" id="IPR036412">
    <property type="entry name" value="HAD-like_sf"/>
</dbReference>
<evidence type="ECO:0000256" key="1">
    <source>
        <dbReference type="ARBA" id="ARBA00022801"/>
    </source>
</evidence>
<keyword evidence="3" id="KW-1185">Reference proteome</keyword>
<dbReference type="AlphaFoldDB" id="B9TPT8"/>
<dbReference type="EMBL" id="EQ996875">
    <property type="protein sequence ID" value="EEF22126.1"/>
    <property type="molecule type" value="Genomic_DNA"/>
</dbReference>
<dbReference type="PANTHER" id="PTHR28181:SF2">
    <property type="entry name" value="PHOSPHORIC MONOESTER HYDROLASE"/>
    <property type="match status" value="1"/>
</dbReference>
<dbReference type="Gene3D" id="3.40.50.1000">
    <property type="entry name" value="HAD superfamily/HAD-like"/>
    <property type="match status" value="1"/>
</dbReference>